<dbReference type="PANTHER" id="PTHR10098">
    <property type="entry name" value="RAPSYN-RELATED"/>
    <property type="match status" value="1"/>
</dbReference>
<gene>
    <name evidence="4" type="ORF">IQ266_09355</name>
</gene>
<organism evidence="4 5">
    <name type="scientific">Romeriopsis navalis LEGE 11480</name>
    <dbReference type="NCBI Taxonomy" id="2777977"/>
    <lineage>
        <taxon>Bacteria</taxon>
        <taxon>Bacillati</taxon>
        <taxon>Cyanobacteriota</taxon>
        <taxon>Cyanophyceae</taxon>
        <taxon>Leptolyngbyales</taxon>
        <taxon>Leptolyngbyaceae</taxon>
        <taxon>Romeriopsis</taxon>
        <taxon>Romeriopsis navalis</taxon>
    </lineage>
</organism>
<feature type="compositionally biased region" description="Polar residues" evidence="2">
    <location>
        <begin position="700"/>
        <end position="712"/>
    </location>
</feature>
<comment type="caution">
    <text evidence="4">The sequence shown here is derived from an EMBL/GenBank/DDBJ whole genome shotgun (WGS) entry which is preliminary data.</text>
</comment>
<sequence>MATMQRLIGLTIGLSLITAAMPIAPIPAVVAATPAPSMRLKSLLDQAERYRQRQQFKRAITIYRQGLPLLPKASNWKLKSRLLFRLGNSYRRDQQYGQAIPYLKQALDIYQANNHLFSEAYTLRSIGLSYRSEGNYDAALKYLKQAQTAFFKQTDRFWQLNSLYDLGNIYAQRQEHHLTVSTFQQALAINRSVKQVNYQGELLYKIAIAQHRLKQFDAAIANYKASIPITQFDRYKIGAHFYLGKIYYDRAEYQTTIRYLNEGLKLARRTKHQDKQLQLLYDLGTTYNRLGNPQKAAPLLRKSLQLAQTLQAKGYEQSSLQALGNMLRQRGQYAESIAYTTQSLQLAQQLQRPNGIQGSRISLGLAHYYLGDYKQAERYYLQVLHDAKAQQNLAMEGRVHGNLGLLYRQTNNRSKALQHSQQSLRIARQLNDSTEVASTLLDLGLLYDQFGQIDQAITHYLTALDIAQTIEHKVLSGRLYGNLGMIYRRQGDLGKAQQFMRSSIAIAQQTGDRREQGVGLSNLGLILLDAKQYAAAEQSLRSSIRLWEQQRAELNRHDQYNTVDRQKITLFERQAHSYRHLQMALVKQHKATAALAVAEQARTHALVDLMARKQSGSAVALGEQPDINIQQLKQIARDQQATIVEYSLISQTNLLIWVIQPNGQVNLRQVNPTIADQGDLKTITRNTRNAIGVRSRRQPRQPNRGSTSIASPTQSLHSILIQPIADLLPRDPAQHVVFIPHQSLFTVSFAALKDAQGKYLIDQHTIRTAPSIQVLGLTQRSANQGSSSSATRNQSLFEQALIVGNPQMPTIVTRNNQGEYRETLQSLPYAETEAKQIAKLINSQPLIGDQATKDVVVQRMRQAKLIHLATHGLLDDFQDLGIPGAIALAPNGTGQPNDGILTTDELTNTQFPLQAELVVLSACDTGQGNITGDGVIGLSRSFLAAGVPSLVVSLWAVDDQSTTVLMTEFYRQLKTTPDRAAALRQAMLKTREKYPNPYDWAAFSLVGQP</sequence>
<dbReference type="Pfam" id="PF12770">
    <property type="entry name" value="CHAT"/>
    <property type="match status" value="1"/>
</dbReference>
<keyword evidence="1" id="KW-0802">TPR repeat</keyword>
<feature type="repeat" description="TPR" evidence="1">
    <location>
        <begin position="277"/>
        <end position="310"/>
    </location>
</feature>
<accession>A0A928VP17</accession>
<evidence type="ECO:0000256" key="1">
    <source>
        <dbReference type="PROSITE-ProRule" id="PRU00339"/>
    </source>
</evidence>
<dbReference type="PROSITE" id="PS50005">
    <property type="entry name" value="TPR"/>
    <property type="match status" value="4"/>
</dbReference>
<feature type="repeat" description="TPR" evidence="1">
    <location>
        <begin position="160"/>
        <end position="193"/>
    </location>
</feature>
<protein>
    <submittedName>
        <fullName evidence="4">CHAT domain-containing protein</fullName>
    </submittedName>
</protein>
<evidence type="ECO:0000313" key="5">
    <source>
        <dbReference type="Proteomes" id="UP000625316"/>
    </source>
</evidence>
<dbReference type="AlphaFoldDB" id="A0A928VP17"/>
<evidence type="ECO:0000313" key="4">
    <source>
        <dbReference type="EMBL" id="MBE9029932.1"/>
    </source>
</evidence>
<evidence type="ECO:0000259" key="3">
    <source>
        <dbReference type="Pfam" id="PF12770"/>
    </source>
</evidence>
<dbReference type="Pfam" id="PF13424">
    <property type="entry name" value="TPR_12"/>
    <property type="match status" value="6"/>
</dbReference>
<dbReference type="InterPro" id="IPR019734">
    <property type="entry name" value="TPR_rpt"/>
</dbReference>
<dbReference type="SUPFAM" id="SSF48452">
    <property type="entry name" value="TPR-like"/>
    <property type="match status" value="3"/>
</dbReference>
<keyword evidence="5" id="KW-1185">Reference proteome</keyword>
<dbReference type="Proteomes" id="UP000625316">
    <property type="component" value="Unassembled WGS sequence"/>
</dbReference>
<dbReference type="InterPro" id="IPR024983">
    <property type="entry name" value="CHAT_dom"/>
</dbReference>
<feature type="repeat" description="TPR" evidence="1">
    <location>
        <begin position="437"/>
        <end position="470"/>
    </location>
</feature>
<reference evidence="4" key="1">
    <citation type="submission" date="2020-10" db="EMBL/GenBank/DDBJ databases">
        <authorList>
            <person name="Castelo-Branco R."/>
            <person name="Eusebio N."/>
            <person name="Adriana R."/>
            <person name="Vieira A."/>
            <person name="Brugerolle De Fraissinette N."/>
            <person name="Rezende De Castro R."/>
            <person name="Schneider M.P."/>
            <person name="Vasconcelos V."/>
            <person name="Leao P.N."/>
        </authorList>
    </citation>
    <scope>NUCLEOTIDE SEQUENCE</scope>
    <source>
        <strain evidence="4">LEGE 11480</strain>
    </source>
</reference>
<dbReference type="EMBL" id="JADEXQ010000025">
    <property type="protein sequence ID" value="MBE9029932.1"/>
    <property type="molecule type" value="Genomic_DNA"/>
</dbReference>
<dbReference type="SMART" id="SM00028">
    <property type="entry name" value="TPR"/>
    <property type="match status" value="13"/>
</dbReference>
<feature type="region of interest" description="Disordered" evidence="2">
    <location>
        <begin position="693"/>
        <end position="712"/>
    </location>
</feature>
<feature type="repeat" description="TPR" evidence="1">
    <location>
        <begin position="80"/>
        <end position="113"/>
    </location>
</feature>
<dbReference type="PANTHER" id="PTHR10098:SF108">
    <property type="entry name" value="TETRATRICOPEPTIDE REPEAT PROTEIN 28"/>
    <property type="match status" value="1"/>
</dbReference>
<evidence type="ECO:0000256" key="2">
    <source>
        <dbReference type="SAM" id="MobiDB-lite"/>
    </source>
</evidence>
<proteinExistence type="predicted"/>
<dbReference type="Gene3D" id="1.25.40.10">
    <property type="entry name" value="Tetratricopeptide repeat domain"/>
    <property type="match status" value="5"/>
</dbReference>
<feature type="domain" description="CHAT" evidence="3">
    <location>
        <begin position="713"/>
        <end position="1008"/>
    </location>
</feature>
<dbReference type="InterPro" id="IPR011990">
    <property type="entry name" value="TPR-like_helical_dom_sf"/>
</dbReference>
<name>A0A928VP17_9CYAN</name>
<dbReference type="RefSeq" id="WP_264324758.1">
    <property type="nucleotide sequence ID" value="NZ_JADEXQ010000025.1"/>
</dbReference>